<dbReference type="PANTHER" id="PTHR34677:SF1">
    <property type="entry name" value="TRANSMEMBRANE PROTEIN"/>
    <property type="match status" value="1"/>
</dbReference>
<evidence type="ECO:0000256" key="3">
    <source>
        <dbReference type="SAM" id="SignalP"/>
    </source>
</evidence>
<sequence>MGLLKSAWILLLFLLVFSSFCFRFHYCYGSELSVKFLKTPPTVSRFHSAKFSFQAFENGNRTCSSCKFQCKLDDQFSVDCHRRRVFYSKLLDGNHTLEVCANRMPRFGCNVYNWTVEYTVSYTVSPTASVTASMPFTSAQNVSVNITFTEPCVGGGGFRCSSANACDLLVYGAGQVIPSSLTVLENYLRYSLLVGLSPDAQYGRLVLVMDKSVCSDTAGNSFKRALGSRFFVHFDRRNVFVNLRTHVPEKLLKLNNQTRTVQATNDNCKLNVYLYFSEPVLNSSAEILKLLSTNHGDLLPIGGKTNGNRRFAFMVTNTSRRAIVTVTLDSNSIRSRHGTPASPAAPLTFLYDTERPQVVLNTTSGMRTRKHTIPVWIKFMKPVFGFNSSLVSISGGYLDSFEELSGSIYIVYVKANTSTISVKVPENVTQDVAGNKNLESNILQVTHYSVSVMSSVISWISTYIFLVTCFVAGLLTLSTTSLYSLGAFPRPSPYLISDPTRNLFRTACYIQFFALTRWLPVTLPVDYYEFVRRIQWIIPYFPLPWETKHSEQIMVASSPFIGPHSFISKTYHNNMNLETSTKAEPVFGLPLTAMEYRLFFETPNLKPEAEHVLGLPHPTVWRDFNRIMFWVAIIGGSLVLLHIILSLILKFKKAHTEKKRSFGAFVFPRFELFLLILSLPSICKAARSLIQGYFKQHGAAEANVIVGILVLCIVAILLLALFLFLSVGITFGKLLQYKEIHQEGQNFHWYQELIRVTLGPGKRGQWTWKKEDKSIYLTRLGPVFEDLRGPPKYMLTQISGSNSLKQRDDRIIASDDETEDAEAPCIQKLFGILRIYYTFLETVKRVCLGIIAGAFLDNETSKTPVVVLLCITSFQLFFLVLKKPFIKKKVQLVEIISIACQVGVFASCLVLLAEDFPEASGQKLGIYMVVLFLIGFITQMCNEWYSLYKQTKRLDQINRSFLSGLKMFVIGLAALILPQKLMKSKIPAAQLEGRSSSSNGGIAFSTPENRYINSSGSRSSGSLDKPWLRQIREMAKASFTRDRSSSKVPSDPSGSKSGWSSSIWGTKTSGSSSKDSSSDYKSRPKGLYKDLEAIFASK</sequence>
<comment type="caution">
    <text evidence="4">The sequence shown here is derived from an EMBL/GenBank/DDBJ whole genome shotgun (WGS) entry which is preliminary data.</text>
</comment>
<keyword evidence="2" id="KW-0812">Transmembrane</keyword>
<feature type="chain" id="PRO_5045836485" description="Bacterial Ig-like domain-containing protein" evidence="3">
    <location>
        <begin position="19"/>
        <end position="1098"/>
    </location>
</feature>
<feature type="transmembrane region" description="Helical" evidence="2">
    <location>
        <begin position="702"/>
        <end position="731"/>
    </location>
</feature>
<dbReference type="EMBL" id="JAGKQM010000018">
    <property type="protein sequence ID" value="KAH0864480.1"/>
    <property type="molecule type" value="Genomic_DNA"/>
</dbReference>
<gene>
    <name evidence="4" type="ORF">HID58_081691</name>
</gene>
<evidence type="ECO:0000313" key="4">
    <source>
        <dbReference type="EMBL" id="KAH0864480.1"/>
    </source>
</evidence>
<feature type="transmembrane region" description="Helical" evidence="2">
    <location>
        <begin position="456"/>
        <end position="483"/>
    </location>
</feature>
<feature type="compositionally biased region" description="Low complexity" evidence="1">
    <location>
        <begin position="1046"/>
        <end position="1075"/>
    </location>
</feature>
<name>A0ABQ7YBM1_BRANA</name>
<evidence type="ECO:0000256" key="1">
    <source>
        <dbReference type="SAM" id="MobiDB-lite"/>
    </source>
</evidence>
<keyword evidence="3" id="KW-0732">Signal</keyword>
<proteinExistence type="predicted"/>
<evidence type="ECO:0000313" key="5">
    <source>
        <dbReference type="Proteomes" id="UP000824890"/>
    </source>
</evidence>
<keyword evidence="5" id="KW-1185">Reference proteome</keyword>
<feature type="transmembrane region" description="Helical" evidence="2">
    <location>
        <begin position="661"/>
        <end position="682"/>
    </location>
</feature>
<feature type="region of interest" description="Disordered" evidence="1">
    <location>
        <begin position="1038"/>
        <end position="1084"/>
    </location>
</feature>
<evidence type="ECO:0008006" key="6">
    <source>
        <dbReference type="Google" id="ProtNLM"/>
    </source>
</evidence>
<keyword evidence="2" id="KW-0472">Membrane</keyword>
<evidence type="ECO:0000256" key="2">
    <source>
        <dbReference type="SAM" id="Phobius"/>
    </source>
</evidence>
<keyword evidence="2" id="KW-1133">Transmembrane helix</keyword>
<protein>
    <recommendedName>
        <fullName evidence="6">Bacterial Ig-like domain-containing protein</fullName>
    </recommendedName>
</protein>
<feature type="transmembrane region" description="Helical" evidence="2">
    <location>
        <begin position="957"/>
        <end position="977"/>
    </location>
</feature>
<organism evidence="4 5">
    <name type="scientific">Brassica napus</name>
    <name type="common">Rape</name>
    <dbReference type="NCBI Taxonomy" id="3708"/>
    <lineage>
        <taxon>Eukaryota</taxon>
        <taxon>Viridiplantae</taxon>
        <taxon>Streptophyta</taxon>
        <taxon>Embryophyta</taxon>
        <taxon>Tracheophyta</taxon>
        <taxon>Spermatophyta</taxon>
        <taxon>Magnoliopsida</taxon>
        <taxon>eudicotyledons</taxon>
        <taxon>Gunneridae</taxon>
        <taxon>Pentapetalae</taxon>
        <taxon>rosids</taxon>
        <taxon>malvids</taxon>
        <taxon>Brassicales</taxon>
        <taxon>Brassicaceae</taxon>
        <taxon>Brassiceae</taxon>
        <taxon>Brassica</taxon>
    </lineage>
</organism>
<reference evidence="4 5" key="1">
    <citation type="submission" date="2021-05" db="EMBL/GenBank/DDBJ databases">
        <title>Genome Assembly of Synthetic Allotetraploid Brassica napus Reveals Homoeologous Exchanges between Subgenomes.</title>
        <authorList>
            <person name="Davis J.T."/>
        </authorList>
    </citation>
    <scope>NUCLEOTIDE SEQUENCE [LARGE SCALE GENOMIC DNA]</scope>
    <source>
        <strain evidence="5">cv. Da-Ae</strain>
        <tissue evidence="4">Seedling</tissue>
    </source>
</reference>
<feature type="transmembrane region" description="Helical" evidence="2">
    <location>
        <begin position="627"/>
        <end position="649"/>
    </location>
</feature>
<feature type="signal peptide" evidence="3">
    <location>
        <begin position="1"/>
        <end position="18"/>
    </location>
</feature>
<feature type="transmembrane region" description="Helical" evidence="2">
    <location>
        <begin position="862"/>
        <end position="880"/>
    </location>
</feature>
<feature type="transmembrane region" description="Helical" evidence="2">
    <location>
        <begin position="892"/>
        <end position="912"/>
    </location>
</feature>
<accession>A0ABQ7YBM1</accession>
<dbReference type="PANTHER" id="PTHR34677">
    <property type="match status" value="1"/>
</dbReference>
<feature type="transmembrane region" description="Helical" evidence="2">
    <location>
        <begin position="924"/>
        <end position="945"/>
    </location>
</feature>
<dbReference type="Proteomes" id="UP000824890">
    <property type="component" value="Unassembled WGS sequence"/>
</dbReference>